<keyword evidence="3" id="KW-1185">Reference proteome</keyword>
<sequence>MMKESNPKSPASASTWECDGRIEEILEVLYPPPDNVPSRCQQLPTPSVSSVGKAPSEVVVLLQGLTEPLPGPGFCLCHSLGRGTLGLTVPVSRLRSPTSQPQPVGLLQPAAEGLKT</sequence>
<dbReference type="EMBL" id="JAHRIP010011536">
    <property type="protein sequence ID" value="MEQ2284593.1"/>
    <property type="molecule type" value="Genomic_DNA"/>
</dbReference>
<organism evidence="2 3">
    <name type="scientific">Ameca splendens</name>
    <dbReference type="NCBI Taxonomy" id="208324"/>
    <lineage>
        <taxon>Eukaryota</taxon>
        <taxon>Metazoa</taxon>
        <taxon>Chordata</taxon>
        <taxon>Craniata</taxon>
        <taxon>Vertebrata</taxon>
        <taxon>Euteleostomi</taxon>
        <taxon>Actinopterygii</taxon>
        <taxon>Neopterygii</taxon>
        <taxon>Teleostei</taxon>
        <taxon>Neoteleostei</taxon>
        <taxon>Acanthomorphata</taxon>
        <taxon>Ovalentaria</taxon>
        <taxon>Atherinomorphae</taxon>
        <taxon>Cyprinodontiformes</taxon>
        <taxon>Goodeidae</taxon>
        <taxon>Ameca</taxon>
    </lineage>
</organism>
<reference evidence="2 3" key="1">
    <citation type="submission" date="2021-06" db="EMBL/GenBank/DDBJ databases">
        <authorList>
            <person name="Palmer J.M."/>
        </authorList>
    </citation>
    <scope>NUCLEOTIDE SEQUENCE [LARGE SCALE GENOMIC DNA]</scope>
    <source>
        <strain evidence="2 3">AS_MEX2019</strain>
        <tissue evidence="2">Muscle</tissue>
    </source>
</reference>
<name>A0ABV0XSX6_9TELE</name>
<gene>
    <name evidence="2" type="ORF">AMECASPLE_023291</name>
</gene>
<proteinExistence type="predicted"/>
<dbReference type="Proteomes" id="UP001469553">
    <property type="component" value="Unassembled WGS sequence"/>
</dbReference>
<accession>A0ABV0XSX6</accession>
<evidence type="ECO:0000256" key="1">
    <source>
        <dbReference type="SAM" id="MobiDB-lite"/>
    </source>
</evidence>
<comment type="caution">
    <text evidence="2">The sequence shown here is derived from an EMBL/GenBank/DDBJ whole genome shotgun (WGS) entry which is preliminary data.</text>
</comment>
<evidence type="ECO:0000313" key="3">
    <source>
        <dbReference type="Proteomes" id="UP001469553"/>
    </source>
</evidence>
<feature type="region of interest" description="Disordered" evidence="1">
    <location>
        <begin position="93"/>
        <end position="116"/>
    </location>
</feature>
<protein>
    <submittedName>
        <fullName evidence="2">Uncharacterized protein</fullName>
    </submittedName>
</protein>
<evidence type="ECO:0000313" key="2">
    <source>
        <dbReference type="EMBL" id="MEQ2284593.1"/>
    </source>
</evidence>